<accession>A0A1Y1YX50</accession>
<organism evidence="2 3">
    <name type="scientific">Clohesyomyces aquaticus</name>
    <dbReference type="NCBI Taxonomy" id="1231657"/>
    <lineage>
        <taxon>Eukaryota</taxon>
        <taxon>Fungi</taxon>
        <taxon>Dikarya</taxon>
        <taxon>Ascomycota</taxon>
        <taxon>Pezizomycotina</taxon>
        <taxon>Dothideomycetes</taxon>
        <taxon>Pleosporomycetidae</taxon>
        <taxon>Pleosporales</taxon>
        <taxon>Lindgomycetaceae</taxon>
        <taxon>Clohesyomyces</taxon>
    </lineage>
</organism>
<keyword evidence="3" id="KW-1185">Reference proteome</keyword>
<keyword evidence="1" id="KW-1133">Transmembrane helix</keyword>
<feature type="transmembrane region" description="Helical" evidence="1">
    <location>
        <begin position="20"/>
        <end position="39"/>
    </location>
</feature>
<evidence type="ECO:0000313" key="3">
    <source>
        <dbReference type="Proteomes" id="UP000193144"/>
    </source>
</evidence>
<proteinExistence type="predicted"/>
<sequence>MTRKRLQKRNSKRLGGPYVVYSLATYLNLFILLLLLPIAENELIDSPTTFAWVWLSYLIDETYINYAPITITEAKNNSRFNFLLDLNSLSFIGLSSSSPLKNPAINNSSSTPPSKTTAISTTLTVAYLNVTSIAVLEDSSASTRLLLANARLA</sequence>
<evidence type="ECO:0000313" key="2">
    <source>
        <dbReference type="EMBL" id="ORY02135.1"/>
    </source>
</evidence>
<dbReference type="Proteomes" id="UP000193144">
    <property type="component" value="Unassembled WGS sequence"/>
</dbReference>
<keyword evidence="1" id="KW-0472">Membrane</keyword>
<keyword evidence="1" id="KW-0812">Transmembrane</keyword>
<dbReference type="EMBL" id="MCFA01000161">
    <property type="protein sequence ID" value="ORY02135.1"/>
    <property type="molecule type" value="Genomic_DNA"/>
</dbReference>
<comment type="caution">
    <text evidence="2">The sequence shown here is derived from an EMBL/GenBank/DDBJ whole genome shotgun (WGS) entry which is preliminary data.</text>
</comment>
<gene>
    <name evidence="2" type="ORF">BCR34DRAFT_592019</name>
</gene>
<protein>
    <submittedName>
        <fullName evidence="2">Uncharacterized protein</fullName>
    </submittedName>
</protein>
<evidence type="ECO:0000256" key="1">
    <source>
        <dbReference type="SAM" id="Phobius"/>
    </source>
</evidence>
<reference evidence="2 3" key="1">
    <citation type="submission" date="2016-07" db="EMBL/GenBank/DDBJ databases">
        <title>Pervasive Adenine N6-methylation of Active Genes in Fungi.</title>
        <authorList>
            <consortium name="DOE Joint Genome Institute"/>
            <person name="Mondo S.J."/>
            <person name="Dannebaum R.O."/>
            <person name="Kuo R.C."/>
            <person name="Labutti K."/>
            <person name="Haridas S."/>
            <person name="Kuo A."/>
            <person name="Salamov A."/>
            <person name="Ahrendt S.R."/>
            <person name="Lipzen A."/>
            <person name="Sullivan W."/>
            <person name="Andreopoulos W.B."/>
            <person name="Clum A."/>
            <person name="Lindquist E."/>
            <person name="Daum C."/>
            <person name="Ramamoorthy G.K."/>
            <person name="Gryganskyi A."/>
            <person name="Culley D."/>
            <person name="Magnuson J.K."/>
            <person name="James T.Y."/>
            <person name="O'Malley M.A."/>
            <person name="Stajich J.E."/>
            <person name="Spatafora J.W."/>
            <person name="Visel A."/>
            <person name="Grigoriev I.V."/>
        </authorList>
    </citation>
    <scope>NUCLEOTIDE SEQUENCE [LARGE SCALE GENOMIC DNA]</scope>
    <source>
        <strain evidence="2 3">CBS 115471</strain>
    </source>
</reference>
<name>A0A1Y1YX50_9PLEO</name>
<dbReference type="AlphaFoldDB" id="A0A1Y1YX50"/>